<gene>
    <name evidence="1" type="ordered locus">FRAAL3327</name>
</gene>
<accession>Q0RKI7</accession>
<evidence type="ECO:0000313" key="1">
    <source>
        <dbReference type="EMBL" id="CAJ61971.1"/>
    </source>
</evidence>
<name>Q0RKI7_FRAAA</name>
<dbReference type="Proteomes" id="UP000000657">
    <property type="component" value="Chromosome"/>
</dbReference>
<keyword evidence="2" id="KW-1185">Reference proteome</keyword>
<reference evidence="1 2" key="1">
    <citation type="journal article" date="2007" name="Genome Res.">
        <title>Genome characteristics of facultatively symbiotic Frankia sp. strains reflect host range and host plant biogeography.</title>
        <authorList>
            <person name="Normand P."/>
            <person name="Lapierre P."/>
            <person name="Tisa L.S."/>
            <person name="Gogarten J.P."/>
            <person name="Alloisio N."/>
            <person name="Bagnarol E."/>
            <person name="Bassi C.A."/>
            <person name="Berry A.M."/>
            <person name="Bickhart D.M."/>
            <person name="Choisne N."/>
            <person name="Couloux A."/>
            <person name="Cournoyer B."/>
            <person name="Cruveiller S."/>
            <person name="Daubin V."/>
            <person name="Demange N."/>
            <person name="Francino M.P."/>
            <person name="Goltsman E."/>
            <person name="Huang Y."/>
            <person name="Kopp O.R."/>
            <person name="Labarre L."/>
            <person name="Lapidus A."/>
            <person name="Lavire C."/>
            <person name="Marechal J."/>
            <person name="Martinez M."/>
            <person name="Mastronunzio J.E."/>
            <person name="Mullin B.C."/>
            <person name="Niemann J."/>
            <person name="Pujic P."/>
            <person name="Rawnsley T."/>
            <person name="Rouy Z."/>
            <person name="Schenowitz C."/>
            <person name="Sellstedt A."/>
            <person name="Tavares F."/>
            <person name="Tomkins J.P."/>
            <person name="Vallenet D."/>
            <person name="Valverde C."/>
            <person name="Wall L.G."/>
            <person name="Wang Y."/>
            <person name="Medigue C."/>
            <person name="Benson D.R."/>
        </authorList>
    </citation>
    <scope>NUCLEOTIDE SEQUENCE [LARGE SCALE GENOMIC DNA]</scope>
    <source>
        <strain evidence="2">DSM 45986 / CECT 9034 / ACN14a</strain>
    </source>
</reference>
<dbReference type="EMBL" id="CT573213">
    <property type="protein sequence ID" value="CAJ61971.1"/>
    <property type="molecule type" value="Genomic_DNA"/>
</dbReference>
<sequence length="50" mass="5265">MLLEELKSGLRVDGLIPDEAITVIVAQWHGSGALELTYKTAAGVLGQQTA</sequence>
<dbReference type="AlphaFoldDB" id="Q0RKI7"/>
<dbReference type="STRING" id="326424.FRAAL3327"/>
<dbReference type="HOGENOM" id="CLU_3118112_0_0_11"/>
<evidence type="ECO:0000313" key="2">
    <source>
        <dbReference type="Proteomes" id="UP000000657"/>
    </source>
</evidence>
<organism evidence="1 2">
    <name type="scientific">Frankia alni (strain DSM 45986 / CECT 9034 / ACN14a)</name>
    <dbReference type="NCBI Taxonomy" id="326424"/>
    <lineage>
        <taxon>Bacteria</taxon>
        <taxon>Bacillati</taxon>
        <taxon>Actinomycetota</taxon>
        <taxon>Actinomycetes</taxon>
        <taxon>Frankiales</taxon>
        <taxon>Frankiaceae</taxon>
        <taxon>Frankia</taxon>
    </lineage>
</organism>
<proteinExistence type="predicted"/>
<dbReference type="eggNOG" id="COG0553">
    <property type="taxonomic scope" value="Bacteria"/>
</dbReference>
<protein>
    <submittedName>
        <fullName evidence="1">Uncharacterized protein</fullName>
    </submittedName>
</protein>
<dbReference type="KEGG" id="fal:FRAAL3327"/>